<proteinExistence type="predicted"/>
<dbReference type="Proteomes" id="UP000184295">
    <property type="component" value="Unassembled WGS sequence"/>
</dbReference>
<reference evidence="2" key="1">
    <citation type="submission" date="2016-11" db="EMBL/GenBank/DDBJ databases">
        <authorList>
            <person name="Varghese N."/>
            <person name="Submissions S."/>
        </authorList>
    </citation>
    <scope>NUCLEOTIDE SEQUENCE [LARGE SCALE GENOMIC DNA]</scope>
    <source>
        <strain evidence="2">DSM 19514</strain>
    </source>
</reference>
<protein>
    <submittedName>
        <fullName evidence="1">N-acetylglucosaminyl deacetylase, LmbE family</fullName>
    </submittedName>
</protein>
<sequence length="240" mass="26146">MAELEHIEPVDKVLVVMAHPDDVDFGVAGSVASWIKAGSEVSYLVVTDGDAGGFDPAIDRSDIPLIRRGEQKKAAEAVGVSSVEFLGYKDGALKNTLDLVRDISRVIRSFRPDRVVCQSPERNLQRVPSSHPDHRAAGDATLDAVYPYARNPFAFPELLEDGLEAYIVKEVLITAHPSPNAYVDVTDTFKDKIAAILCHHSQLPDPDSVEAMVKSWLSQGARYAGLGDDSLAEVFYKVTV</sequence>
<dbReference type="RefSeq" id="WP_245790287.1">
    <property type="nucleotide sequence ID" value="NZ_FQUL01000008.1"/>
</dbReference>
<dbReference type="STRING" id="1121881.SAMN02745225_00814"/>
<dbReference type="Gene3D" id="3.40.50.10320">
    <property type="entry name" value="LmbE-like"/>
    <property type="match status" value="1"/>
</dbReference>
<dbReference type="PANTHER" id="PTHR12993">
    <property type="entry name" value="N-ACETYLGLUCOSAMINYL-PHOSPHATIDYLINOSITOL DE-N-ACETYLASE-RELATED"/>
    <property type="match status" value="1"/>
</dbReference>
<dbReference type="GO" id="GO:0016811">
    <property type="term" value="F:hydrolase activity, acting on carbon-nitrogen (but not peptide) bonds, in linear amides"/>
    <property type="evidence" value="ECO:0007669"/>
    <property type="project" value="TreeGrafter"/>
</dbReference>
<name>A0A1M4U2X5_9ACTN</name>
<dbReference type="EMBL" id="FQUL01000008">
    <property type="protein sequence ID" value="SHE51015.1"/>
    <property type="molecule type" value="Genomic_DNA"/>
</dbReference>
<dbReference type="GO" id="GO:0016137">
    <property type="term" value="P:glycoside metabolic process"/>
    <property type="evidence" value="ECO:0007669"/>
    <property type="project" value="UniProtKB-ARBA"/>
</dbReference>
<dbReference type="InterPro" id="IPR024078">
    <property type="entry name" value="LmbE-like_dom_sf"/>
</dbReference>
<dbReference type="InterPro" id="IPR003737">
    <property type="entry name" value="GlcNAc_PI_deacetylase-related"/>
</dbReference>
<evidence type="ECO:0000313" key="2">
    <source>
        <dbReference type="Proteomes" id="UP000184295"/>
    </source>
</evidence>
<accession>A0A1M4U2X5</accession>
<dbReference type="AlphaFoldDB" id="A0A1M4U2X5"/>
<dbReference type="SUPFAM" id="SSF102588">
    <property type="entry name" value="LmbE-like"/>
    <property type="match status" value="1"/>
</dbReference>
<dbReference type="Pfam" id="PF02585">
    <property type="entry name" value="PIG-L"/>
    <property type="match status" value="1"/>
</dbReference>
<dbReference type="PANTHER" id="PTHR12993:SF28">
    <property type="entry name" value="LMBE FAMILY PROTEIN"/>
    <property type="match status" value="1"/>
</dbReference>
<gene>
    <name evidence="1" type="ORF">SAMN02745225_00814</name>
</gene>
<organism evidence="1 2">
    <name type="scientific">Ferrithrix thermotolerans DSM 19514</name>
    <dbReference type="NCBI Taxonomy" id="1121881"/>
    <lineage>
        <taxon>Bacteria</taxon>
        <taxon>Bacillati</taxon>
        <taxon>Actinomycetota</taxon>
        <taxon>Acidimicrobiia</taxon>
        <taxon>Acidimicrobiales</taxon>
        <taxon>Acidimicrobiaceae</taxon>
        <taxon>Ferrithrix</taxon>
    </lineage>
</organism>
<evidence type="ECO:0000313" key="1">
    <source>
        <dbReference type="EMBL" id="SHE51015.1"/>
    </source>
</evidence>
<keyword evidence="2" id="KW-1185">Reference proteome</keyword>